<evidence type="ECO:0000313" key="2">
    <source>
        <dbReference type="Proteomes" id="UP000037020"/>
    </source>
</evidence>
<sequence>AWLARAVARHGHPLRAGEVILSGALGPMVPVRGPGGYRARLDSLGAVHAVFSGPDGSTAASDSPQEGTRP</sequence>
<comment type="caution">
    <text evidence="1">The sequence shown here is derived from an EMBL/GenBank/DDBJ whole genome shotgun (WGS) entry which is preliminary data.</text>
</comment>
<evidence type="ECO:0000313" key="1">
    <source>
        <dbReference type="EMBL" id="KOG91218.1"/>
    </source>
</evidence>
<dbReference type="InterPro" id="IPR036663">
    <property type="entry name" value="Fumarylacetoacetase_C_sf"/>
</dbReference>
<keyword evidence="2" id="KW-1185">Reference proteome</keyword>
<proteinExistence type="predicted"/>
<reference evidence="1 2" key="1">
    <citation type="submission" date="2015-07" db="EMBL/GenBank/DDBJ databases">
        <authorList>
            <person name="Ju K.-S."/>
            <person name="Doroghazi J.R."/>
            <person name="Metcalf W.W."/>
        </authorList>
    </citation>
    <scope>NUCLEOTIDE SEQUENCE [LARGE SCALE GENOMIC DNA]</scope>
    <source>
        <strain evidence="1 2">NRRL B-3589</strain>
    </source>
</reference>
<gene>
    <name evidence="1" type="ORF">ADK38_04365</name>
</gene>
<dbReference type="SUPFAM" id="SSF56529">
    <property type="entry name" value="FAH"/>
    <property type="match status" value="1"/>
</dbReference>
<dbReference type="EMBL" id="LGUT01000354">
    <property type="protein sequence ID" value="KOG91218.1"/>
    <property type="molecule type" value="Genomic_DNA"/>
</dbReference>
<evidence type="ECO:0008006" key="3">
    <source>
        <dbReference type="Google" id="ProtNLM"/>
    </source>
</evidence>
<feature type="non-terminal residue" evidence="1">
    <location>
        <position position="1"/>
    </location>
</feature>
<organism evidence="1 2">
    <name type="scientific">Streptomyces varsoviensis</name>
    <dbReference type="NCBI Taxonomy" id="67373"/>
    <lineage>
        <taxon>Bacteria</taxon>
        <taxon>Bacillati</taxon>
        <taxon>Actinomycetota</taxon>
        <taxon>Actinomycetes</taxon>
        <taxon>Kitasatosporales</taxon>
        <taxon>Streptomycetaceae</taxon>
        <taxon>Streptomyces</taxon>
    </lineage>
</organism>
<dbReference type="Proteomes" id="UP000037020">
    <property type="component" value="Unassembled WGS sequence"/>
</dbReference>
<accession>A0ABR5JCQ2</accession>
<protein>
    <recommendedName>
        <fullName evidence="3">2-keto-4-pentenoate hydratase</fullName>
    </recommendedName>
</protein>
<name>A0ABR5JCQ2_9ACTN</name>
<dbReference type="Gene3D" id="3.90.850.10">
    <property type="entry name" value="Fumarylacetoacetase-like, C-terminal domain"/>
    <property type="match status" value="1"/>
</dbReference>